<dbReference type="Proteomes" id="UP001227268">
    <property type="component" value="Unassembled WGS sequence"/>
</dbReference>
<evidence type="ECO:0000313" key="2">
    <source>
        <dbReference type="Proteomes" id="UP001227268"/>
    </source>
</evidence>
<dbReference type="EMBL" id="JASBWT010000015">
    <property type="protein sequence ID" value="KAJ9098142.1"/>
    <property type="molecule type" value="Genomic_DNA"/>
</dbReference>
<comment type="caution">
    <text evidence="1">The sequence shown here is derived from an EMBL/GenBank/DDBJ whole genome shotgun (WGS) entry which is preliminary data.</text>
</comment>
<reference evidence="1" key="1">
    <citation type="submission" date="2023-04" db="EMBL/GenBank/DDBJ databases">
        <title>Draft Genome sequencing of Naganishia species isolated from polar environments using Oxford Nanopore Technology.</title>
        <authorList>
            <person name="Leo P."/>
            <person name="Venkateswaran K."/>
        </authorList>
    </citation>
    <scope>NUCLEOTIDE SEQUENCE</scope>
    <source>
        <strain evidence="1">MNA-CCFEE 5423</strain>
    </source>
</reference>
<sequence length="299" mass="33983">MSHPKLAQGSSNVKILTAGTPNGHKASILLEELVAAYPGFKYDFEAISFKENEQKEEWFLSVNPNGRIPALIVYPKEQGGAPHYVFESASITLWLAEHVDTRHEFSFVDEYEKSEAMSWVFFMHANHFFRYAPEKIPYGINRYLEETKRLYSVLEDRLAGKRENPATTEGGKTQGGEREYVVGRGKGKYSFVDINIYPWVRMHKWAGVDSLDEYPNLSVRQSSLSLTFSHLSNASTNPPSHQTQQKWLNRIAARPAVQRGLDVPEKNAYNPDMSEEEQKQKAEDAKKWIHGSGAAAEKK</sequence>
<proteinExistence type="predicted"/>
<protein>
    <submittedName>
        <fullName evidence="1">Uncharacterized protein</fullName>
    </submittedName>
</protein>
<accession>A0ACC2VGT4</accession>
<keyword evidence="2" id="KW-1185">Reference proteome</keyword>
<organism evidence="1 2">
    <name type="scientific">Naganishia friedmannii</name>
    <dbReference type="NCBI Taxonomy" id="89922"/>
    <lineage>
        <taxon>Eukaryota</taxon>
        <taxon>Fungi</taxon>
        <taxon>Dikarya</taxon>
        <taxon>Basidiomycota</taxon>
        <taxon>Agaricomycotina</taxon>
        <taxon>Tremellomycetes</taxon>
        <taxon>Filobasidiales</taxon>
        <taxon>Filobasidiaceae</taxon>
        <taxon>Naganishia</taxon>
    </lineage>
</organism>
<name>A0ACC2VGT4_9TREE</name>
<gene>
    <name evidence="1" type="ORF">QFC21_004471</name>
</gene>
<evidence type="ECO:0000313" key="1">
    <source>
        <dbReference type="EMBL" id="KAJ9098142.1"/>
    </source>
</evidence>